<accession>A0A1D9LMQ0</accession>
<organism evidence="11 12">
    <name type="scientific">Chromobacterium vaccinii</name>
    <dbReference type="NCBI Taxonomy" id="1108595"/>
    <lineage>
        <taxon>Bacteria</taxon>
        <taxon>Pseudomonadati</taxon>
        <taxon>Pseudomonadota</taxon>
        <taxon>Betaproteobacteria</taxon>
        <taxon>Neisseriales</taxon>
        <taxon>Chromobacteriaceae</taxon>
        <taxon>Chromobacterium</taxon>
    </lineage>
</organism>
<dbReference type="NCBIfam" id="NF006541">
    <property type="entry name" value="PRK09038.1"/>
    <property type="match status" value="1"/>
</dbReference>
<evidence type="ECO:0000313" key="11">
    <source>
        <dbReference type="EMBL" id="AOZ52474.1"/>
    </source>
</evidence>
<feature type="transmembrane region" description="Helical" evidence="9">
    <location>
        <begin position="20"/>
        <end position="39"/>
    </location>
</feature>
<keyword evidence="3" id="KW-1003">Cell membrane</keyword>
<dbReference type="GO" id="GO:0005886">
    <property type="term" value="C:plasma membrane"/>
    <property type="evidence" value="ECO:0007669"/>
    <property type="project" value="UniProtKB-SubCell"/>
</dbReference>
<dbReference type="EMBL" id="CP017707">
    <property type="protein sequence ID" value="AOZ52474.1"/>
    <property type="molecule type" value="Genomic_DNA"/>
</dbReference>
<evidence type="ECO:0000256" key="7">
    <source>
        <dbReference type="PROSITE-ProRule" id="PRU00473"/>
    </source>
</evidence>
<name>A0A1D9LMQ0_9NEIS</name>
<dbReference type="PANTHER" id="PTHR30329:SF20">
    <property type="entry name" value="EXPORTED PROTEIN"/>
    <property type="match status" value="1"/>
</dbReference>
<dbReference type="PROSITE" id="PS51123">
    <property type="entry name" value="OMPA_2"/>
    <property type="match status" value="1"/>
</dbReference>
<keyword evidence="11" id="KW-0969">Cilium</keyword>
<evidence type="ECO:0000313" key="12">
    <source>
        <dbReference type="Proteomes" id="UP000178776"/>
    </source>
</evidence>
<dbReference type="SUPFAM" id="SSF103088">
    <property type="entry name" value="OmpA-like"/>
    <property type="match status" value="1"/>
</dbReference>
<dbReference type="RefSeq" id="WP_046156760.1">
    <property type="nucleotide sequence ID" value="NZ_CP017707.1"/>
</dbReference>
<evidence type="ECO:0000256" key="5">
    <source>
        <dbReference type="ARBA" id="ARBA00022989"/>
    </source>
</evidence>
<dbReference type="Pfam" id="PF13677">
    <property type="entry name" value="MotB_plug"/>
    <property type="match status" value="1"/>
</dbReference>
<evidence type="ECO:0000256" key="3">
    <source>
        <dbReference type="ARBA" id="ARBA00022475"/>
    </source>
</evidence>
<evidence type="ECO:0000259" key="10">
    <source>
        <dbReference type="PROSITE" id="PS51123"/>
    </source>
</evidence>
<feature type="region of interest" description="Disordered" evidence="8">
    <location>
        <begin position="246"/>
        <end position="278"/>
    </location>
</feature>
<evidence type="ECO:0000256" key="4">
    <source>
        <dbReference type="ARBA" id="ARBA00022692"/>
    </source>
</evidence>
<dbReference type="InterPro" id="IPR050330">
    <property type="entry name" value="Bact_OuterMem_StrucFunc"/>
</dbReference>
<keyword evidence="11" id="KW-0282">Flagellum</keyword>
<evidence type="ECO:0000256" key="2">
    <source>
        <dbReference type="ARBA" id="ARBA00008914"/>
    </source>
</evidence>
<dbReference type="Pfam" id="PF00691">
    <property type="entry name" value="OmpA"/>
    <property type="match status" value="1"/>
</dbReference>
<evidence type="ECO:0000256" key="9">
    <source>
        <dbReference type="SAM" id="Phobius"/>
    </source>
</evidence>
<feature type="domain" description="OmpA-like" evidence="10">
    <location>
        <begin position="127"/>
        <end position="249"/>
    </location>
</feature>
<gene>
    <name evidence="11" type="ORF">BKX93_22310</name>
</gene>
<evidence type="ECO:0000256" key="8">
    <source>
        <dbReference type="SAM" id="MobiDB-lite"/>
    </source>
</evidence>
<sequence length="278" mass="30151">MASRRRKQEEEHENHERWLVSYADFITLLFAFFVVMYAISSLNEGKYRVMSSAIMDAFRNGTVITVQSTPPTGGANTMIEIPKTKPIAKAVSHGRKEEEAAKLGQLTQNLAKVLSPLVQSGEVTITQTDQGINIDIRDSALFAIGQAEPNQQSLPLMSNMAKLLSNVDNSIKVEGFTDDAPIRTPAFPSNWELSAARAGGVVRLFQENGISAQRMVAVGHGANLPVADNATADGRARNRRVTVSVQANTFEEPATPQNSAPSAGDAKQQHPTPTEVRP</sequence>
<reference evidence="11 12" key="1">
    <citation type="submission" date="2016-10" db="EMBL/GenBank/DDBJ databases">
        <title>Chromobacterium muskegensis sp. nov., an insecticidal bacterium isolated from Sphagnum bogs.</title>
        <authorList>
            <person name="Sparks M.E."/>
            <person name="Blackburn M.B."/>
            <person name="Gundersen-Rindal D.E."/>
            <person name="Mitchell A."/>
            <person name="Farrar R."/>
            <person name="Kuhar D."/>
        </authorList>
    </citation>
    <scope>NUCLEOTIDE SEQUENCE [LARGE SCALE GENOMIC DNA]</scope>
    <source>
        <strain evidence="11 12">21-1</strain>
    </source>
</reference>
<dbReference type="STRING" id="1108595.BKX93_22310"/>
<comment type="similarity">
    <text evidence="2">Belongs to the MotB family.</text>
</comment>
<comment type="subcellular location">
    <subcellularLocation>
        <location evidence="1">Cell membrane</location>
        <topology evidence="1">Single-pass membrane protein</topology>
    </subcellularLocation>
</comment>
<dbReference type="Gene3D" id="3.30.1330.60">
    <property type="entry name" value="OmpA-like domain"/>
    <property type="match status" value="1"/>
</dbReference>
<dbReference type="PANTHER" id="PTHR30329">
    <property type="entry name" value="STATOR ELEMENT OF FLAGELLAR MOTOR COMPLEX"/>
    <property type="match status" value="1"/>
</dbReference>
<keyword evidence="6 7" id="KW-0472">Membrane</keyword>
<proteinExistence type="inferred from homology"/>
<dbReference type="CDD" id="cd07185">
    <property type="entry name" value="OmpA_C-like"/>
    <property type="match status" value="1"/>
</dbReference>
<dbReference type="InterPro" id="IPR025713">
    <property type="entry name" value="MotB-like_N_dom"/>
</dbReference>
<dbReference type="InterPro" id="IPR036737">
    <property type="entry name" value="OmpA-like_sf"/>
</dbReference>
<feature type="compositionally biased region" description="Polar residues" evidence="8">
    <location>
        <begin position="246"/>
        <end position="261"/>
    </location>
</feature>
<dbReference type="Proteomes" id="UP000178776">
    <property type="component" value="Chromosome"/>
</dbReference>
<evidence type="ECO:0000256" key="1">
    <source>
        <dbReference type="ARBA" id="ARBA00004162"/>
    </source>
</evidence>
<keyword evidence="11" id="KW-0966">Cell projection</keyword>
<protein>
    <submittedName>
        <fullName evidence="11">Flagellar motor protein MotD</fullName>
    </submittedName>
</protein>
<keyword evidence="5 9" id="KW-1133">Transmembrane helix</keyword>
<dbReference type="AlphaFoldDB" id="A0A1D9LMQ0"/>
<keyword evidence="4 9" id="KW-0812">Transmembrane</keyword>
<dbReference type="InterPro" id="IPR006665">
    <property type="entry name" value="OmpA-like"/>
</dbReference>
<dbReference type="KEGG" id="cvc:BKX93_22310"/>
<dbReference type="GeneID" id="68843933"/>
<evidence type="ECO:0000256" key="6">
    <source>
        <dbReference type="ARBA" id="ARBA00023136"/>
    </source>
</evidence>